<accession>A0ACB5RC07</accession>
<reference evidence="1" key="1">
    <citation type="journal article" date="2025" name="Int. J. Syst. Evol. Microbiol.">
        <title>Inconstantimicrobium mannanitabidum sp. nov., a novel member of the family Clostridiaceae isolated from anoxic soil under the treatment of reductive soil disinfestation.</title>
        <authorList>
            <person name="Ueki A."/>
            <person name="Tonouchi A."/>
            <person name="Honma S."/>
            <person name="Kaku N."/>
            <person name="Ueki K."/>
        </authorList>
    </citation>
    <scope>NUCLEOTIDE SEQUENCE</scope>
    <source>
        <strain evidence="1">TW13</strain>
    </source>
</reference>
<protein>
    <submittedName>
        <fullName evidence="1">Peptidase M16</fullName>
    </submittedName>
</protein>
<comment type="caution">
    <text evidence="1">The sequence shown here is derived from an EMBL/GenBank/DDBJ whole genome shotgun (WGS) entry which is preliminary data.</text>
</comment>
<evidence type="ECO:0000313" key="2">
    <source>
        <dbReference type="Proteomes" id="UP001058074"/>
    </source>
</evidence>
<keyword evidence="2" id="KW-1185">Reference proteome</keyword>
<sequence>MYEIFTLNNGLRVVAENIPYVNSVSVGIFVLNGSRNECPELNGISHFIEHMLFKGTNSRSSKEIVEAIENVGGQLNAYTSKESTCYYVKTLNTHMDLCFDILSDMLFNSKFSEEDIEKEKAVVIEEINMGEDTPEDLLADVYAETCFGKDSLGLPILGTKDIVSSFTHEKLIKYKEERYTPHNSVLSICGNFDVKVLKELIEKYFSCWESKSEIITQYSTPKILCDFHSKEKNIEQVHINLGLKGLPIGHKYGYSLVLLNTILGGGASSILFQKLREEQGLCYNVASYPLSFKNIGILNLYVGVAPSNVEKSLDIIKREIDKFKKFNISEEQLQINKEKIKANYMLSSESTSSRMFNNGKSMLFLGKVNTPEHIINKVDSINRDGLAYVLENCFKDGVINGAFVGRNVDLDKCILQLGDDTFAYNQKYIEI</sequence>
<gene>
    <name evidence="1" type="ORF">rsdtw13_15750</name>
</gene>
<organism evidence="1 2">
    <name type="scientific">Inconstantimicrobium mannanitabidum</name>
    <dbReference type="NCBI Taxonomy" id="1604901"/>
    <lineage>
        <taxon>Bacteria</taxon>
        <taxon>Bacillati</taxon>
        <taxon>Bacillota</taxon>
        <taxon>Clostridia</taxon>
        <taxon>Eubacteriales</taxon>
        <taxon>Clostridiaceae</taxon>
        <taxon>Inconstantimicrobium</taxon>
    </lineage>
</organism>
<evidence type="ECO:0000313" key="1">
    <source>
        <dbReference type="EMBL" id="GKX66317.1"/>
    </source>
</evidence>
<dbReference type="Proteomes" id="UP001058074">
    <property type="component" value="Unassembled WGS sequence"/>
</dbReference>
<proteinExistence type="predicted"/>
<dbReference type="EMBL" id="BROD01000001">
    <property type="protein sequence ID" value="GKX66317.1"/>
    <property type="molecule type" value="Genomic_DNA"/>
</dbReference>
<name>A0ACB5RC07_9CLOT</name>